<dbReference type="SUPFAM" id="SSF51735">
    <property type="entry name" value="NAD(P)-binding Rossmann-fold domains"/>
    <property type="match status" value="1"/>
</dbReference>
<dbReference type="InterPro" id="IPR001509">
    <property type="entry name" value="Epimerase_deHydtase"/>
</dbReference>
<dbReference type="InterPro" id="IPR036291">
    <property type="entry name" value="NAD(P)-bd_dom_sf"/>
</dbReference>
<sequence length="370" mass="40369">MAALAAIPLQPVWGAFGKPRKILILGGTNFVGPHLVHGSHIAGHEVTLFNRGITNAHLFPGVEKLRGDRTRNGGLRALEGGRKWDVVIDTWPGHPKTVFDTTKLLSGRADSYVYVSSIAVYGDFRKVGLTEHDRILSRDKAPDLSEENIGYAWAKRLGEAAVSENFDGAGVVVRGSSILGYDYSMLPTNQSTYWPLRMRAGGDVVVPDDRDAMVQWSDAASLADFAVKVGSERLPGTFNAVHEPMPFHEFLKQVQAIANPGANLVWVPQDIMEANGGTPFETVPLWIPGNDPEPGFYQFEHSAALAAGMRVVPLQETVRNLLKTFRSTAPDYQPAWRSSQGLPQDIEQRILEAYRSTVAGISAADELVSA</sequence>
<accession>A0ABP9E3R0</accession>
<dbReference type="Gene3D" id="3.40.50.720">
    <property type="entry name" value="NAD(P)-binding Rossmann-like Domain"/>
    <property type="match status" value="1"/>
</dbReference>
<reference evidence="3" key="1">
    <citation type="journal article" date="2019" name="Int. J. Syst. Evol. Microbiol.">
        <title>The Global Catalogue of Microorganisms (GCM) 10K type strain sequencing project: providing services to taxonomists for standard genome sequencing and annotation.</title>
        <authorList>
            <consortium name="The Broad Institute Genomics Platform"/>
            <consortium name="The Broad Institute Genome Sequencing Center for Infectious Disease"/>
            <person name="Wu L."/>
            <person name="Ma J."/>
        </authorList>
    </citation>
    <scope>NUCLEOTIDE SEQUENCE [LARGE SCALE GENOMIC DNA]</scope>
    <source>
        <strain evidence="3">JCM 18392</strain>
    </source>
</reference>
<evidence type="ECO:0000313" key="2">
    <source>
        <dbReference type="EMBL" id="GAA4864815.1"/>
    </source>
</evidence>
<name>A0ABP9E3R0_9GAMM</name>
<comment type="caution">
    <text evidence="2">The sequence shown here is derived from an EMBL/GenBank/DDBJ whole genome shotgun (WGS) entry which is preliminary data.</text>
</comment>
<dbReference type="Proteomes" id="UP001501323">
    <property type="component" value="Unassembled WGS sequence"/>
</dbReference>
<organism evidence="2 3">
    <name type="scientific">Luteimonas vadosa</name>
    <dbReference type="NCBI Taxonomy" id="1165507"/>
    <lineage>
        <taxon>Bacteria</taxon>
        <taxon>Pseudomonadati</taxon>
        <taxon>Pseudomonadota</taxon>
        <taxon>Gammaproteobacteria</taxon>
        <taxon>Lysobacterales</taxon>
        <taxon>Lysobacteraceae</taxon>
        <taxon>Luteimonas</taxon>
    </lineage>
</organism>
<dbReference type="Pfam" id="PF01370">
    <property type="entry name" value="Epimerase"/>
    <property type="match status" value="1"/>
</dbReference>
<dbReference type="EMBL" id="BAABJY010000002">
    <property type="protein sequence ID" value="GAA4864815.1"/>
    <property type="molecule type" value="Genomic_DNA"/>
</dbReference>
<keyword evidence="3" id="KW-1185">Reference proteome</keyword>
<gene>
    <name evidence="2" type="ORF">GCM10023332_16210</name>
</gene>
<evidence type="ECO:0000313" key="3">
    <source>
        <dbReference type="Proteomes" id="UP001501323"/>
    </source>
</evidence>
<protein>
    <submittedName>
        <fullName evidence="2">SDR family oxidoreductase</fullName>
    </submittedName>
</protein>
<evidence type="ECO:0000259" key="1">
    <source>
        <dbReference type="Pfam" id="PF01370"/>
    </source>
</evidence>
<feature type="domain" description="NAD-dependent epimerase/dehydratase" evidence="1">
    <location>
        <begin position="22"/>
        <end position="232"/>
    </location>
</feature>
<proteinExistence type="predicted"/>